<dbReference type="PANTHER" id="PTHR11895:SF169">
    <property type="entry name" value="GLUTAMYL-TRNA(GLN) AMIDOTRANSFERASE"/>
    <property type="match status" value="1"/>
</dbReference>
<evidence type="ECO:0000259" key="1">
    <source>
        <dbReference type="Pfam" id="PF01425"/>
    </source>
</evidence>
<evidence type="ECO:0000313" key="3">
    <source>
        <dbReference type="Proteomes" id="UP000612055"/>
    </source>
</evidence>
<feature type="domain" description="Amidase" evidence="1">
    <location>
        <begin position="42"/>
        <end position="492"/>
    </location>
</feature>
<gene>
    <name evidence="2" type="ORF">HYH03_007512</name>
</gene>
<reference evidence="2" key="1">
    <citation type="journal article" date="2020" name="bioRxiv">
        <title>Comparative genomics of Chlamydomonas.</title>
        <authorList>
            <person name="Craig R.J."/>
            <person name="Hasan A.R."/>
            <person name="Ness R.W."/>
            <person name="Keightley P.D."/>
        </authorList>
    </citation>
    <scope>NUCLEOTIDE SEQUENCE</scope>
    <source>
        <strain evidence="2">CCAP 11/70</strain>
    </source>
</reference>
<dbReference type="PANTHER" id="PTHR11895">
    <property type="entry name" value="TRANSAMIDASE"/>
    <property type="match status" value="1"/>
</dbReference>
<dbReference type="InterPro" id="IPR000120">
    <property type="entry name" value="Amidase"/>
</dbReference>
<keyword evidence="3" id="KW-1185">Reference proteome</keyword>
<dbReference type="Gene3D" id="1.20.58.1700">
    <property type="match status" value="1"/>
</dbReference>
<dbReference type="AlphaFoldDB" id="A0A835Y217"/>
<dbReference type="Gene3D" id="3.90.1300.10">
    <property type="entry name" value="Amidase signature (AS) domain"/>
    <property type="match status" value="1"/>
</dbReference>
<dbReference type="Pfam" id="PF01425">
    <property type="entry name" value="Amidase"/>
    <property type="match status" value="1"/>
</dbReference>
<evidence type="ECO:0000313" key="2">
    <source>
        <dbReference type="EMBL" id="KAG2494460.1"/>
    </source>
</evidence>
<dbReference type="GO" id="GO:0003824">
    <property type="term" value="F:catalytic activity"/>
    <property type="evidence" value="ECO:0007669"/>
    <property type="project" value="InterPro"/>
</dbReference>
<dbReference type="Proteomes" id="UP000612055">
    <property type="component" value="Unassembled WGS sequence"/>
</dbReference>
<dbReference type="InterPro" id="IPR036928">
    <property type="entry name" value="AS_sf"/>
</dbReference>
<dbReference type="SUPFAM" id="SSF75304">
    <property type="entry name" value="Amidase signature (AS) enzymes"/>
    <property type="match status" value="1"/>
</dbReference>
<name>A0A835Y217_9CHLO</name>
<accession>A0A835Y217</accession>
<sequence length="526" mass="54388">MELSAIRDTYANGKATPSSLIRELYPKLEAAPGCIFLYLAPLEELLQRCAELEAQPESSRGSLWGVPFAVKDNVDVQGMPTTAACPAFRYMPARSSLAVDNLIAQGGIPVGKTNMDQFAAGLVGTRSPSPSLPASPFDPRFISGGSSSGSAAAVGSGLVAFALGTDTAGSGRVPAGLCGCVGVKPTVGSVSNIGVVPACASLDCLTVFTPCVADGAEVMGLMMAPQGGAEDVWRRPRPLLAPEAMPPTQGFTFAVPGPEQLDWDGPGGEAVTAACSAAFEAAAVRLEAAGGRRVALDFRPLMAIAAMLYGTSFVAERYSGIRAFLEKGAAAAEAATPSERQAVVVQDERLLPVTRHIIAGAAKFTASDVFDHMADMAVLRAQALAQLERADVLLVPTALTHWTQAEVLEEEAAAVPTWSRNAKMGRFTNFVNLLDMCGIAVPSGLVSYDAAALSEGASEAERKRAAHLAATGPTAVTLPFGVTLLAKGWRDEWLWGVAARMEALAGLRCGPGGHGVAAPVKAAVTP</sequence>
<dbReference type="EMBL" id="JAEHOE010000031">
    <property type="protein sequence ID" value="KAG2494460.1"/>
    <property type="molecule type" value="Genomic_DNA"/>
</dbReference>
<dbReference type="InterPro" id="IPR023631">
    <property type="entry name" value="Amidase_dom"/>
</dbReference>
<dbReference type="OrthoDB" id="245563at2759"/>
<protein>
    <recommendedName>
        <fullName evidence="1">Amidase domain-containing protein</fullName>
    </recommendedName>
</protein>
<proteinExistence type="predicted"/>
<comment type="caution">
    <text evidence="2">The sequence shown here is derived from an EMBL/GenBank/DDBJ whole genome shotgun (WGS) entry which is preliminary data.</text>
</comment>
<organism evidence="2 3">
    <name type="scientific">Edaphochlamys debaryana</name>
    <dbReference type="NCBI Taxonomy" id="47281"/>
    <lineage>
        <taxon>Eukaryota</taxon>
        <taxon>Viridiplantae</taxon>
        <taxon>Chlorophyta</taxon>
        <taxon>core chlorophytes</taxon>
        <taxon>Chlorophyceae</taxon>
        <taxon>CS clade</taxon>
        <taxon>Chlamydomonadales</taxon>
        <taxon>Chlamydomonadales incertae sedis</taxon>
        <taxon>Edaphochlamys</taxon>
    </lineage>
</organism>